<comment type="function">
    <text evidence="5">Central component in molecular interactions underlying sperm crawling. Forms an extensive filament system that extends from sperm villipoda, along the leading edge of the pseudopod.</text>
</comment>
<dbReference type="PANTHER" id="PTHR13531:SF0">
    <property type="entry name" value="GEO07735P1-RELATED"/>
    <property type="match status" value="1"/>
</dbReference>
<dbReference type="GO" id="GO:0035869">
    <property type="term" value="C:ciliary transition zone"/>
    <property type="evidence" value="ECO:0000318"/>
    <property type="project" value="GO_Central"/>
</dbReference>
<dbReference type="InterPro" id="IPR013783">
    <property type="entry name" value="Ig-like_fold"/>
</dbReference>
<feature type="region of interest" description="Disordered" evidence="6">
    <location>
        <begin position="297"/>
        <end position="325"/>
    </location>
</feature>
<evidence type="ECO:0000256" key="5">
    <source>
        <dbReference type="RuleBase" id="RU003425"/>
    </source>
</evidence>
<evidence type="ECO:0000256" key="2">
    <source>
        <dbReference type="ARBA" id="ARBA00022692"/>
    </source>
</evidence>
<feature type="transmembrane region" description="Helical" evidence="7">
    <location>
        <begin position="17"/>
        <end position="35"/>
    </location>
</feature>
<sequence length="325" mass="34540">MSSSVRSSLIFEVLLHINRPFSCIFFVIMVILMAYKGSILPYATHVFTVELLLLLLFAPIEALRFAWGTRGNLTETSAFVTFFVLLTIANIALCVYLGVFQSYVLLIEEILICIEFALLVLESLIGATLIASLSSMAAAPAAAAAAAPPMPKEIEITPDVVTFFCGNAGKSTYFDIKMANKGAKRAAFKIRCTSANVFRVQPPVGFVPAGGTLIVRLWFQNRRFIESTKHYFAAHIIFNDTAVQPTEVFANKAAKADGVKRLTVVFNKALPPASPAGADEPVAPKSLMAAPSIMPSAMGAPSQAAPPPPAAAPAAAPPPAAAPAK</sequence>
<keyword evidence="5" id="KW-0206">Cytoskeleton</keyword>
<dbReference type="InterPro" id="IPR019184">
    <property type="entry name" value="Uncharacterised_TM-17"/>
</dbReference>
<protein>
    <recommendedName>
        <fullName evidence="5">Major sperm protein</fullName>
    </recommendedName>
</protein>
<dbReference type="GO" id="GO:1905515">
    <property type="term" value="P:non-motile cilium assembly"/>
    <property type="evidence" value="ECO:0000318"/>
    <property type="project" value="GO_Central"/>
</dbReference>
<feature type="transmembrane region" description="Helical" evidence="7">
    <location>
        <begin position="111"/>
        <end position="133"/>
    </location>
</feature>
<dbReference type="InterPro" id="IPR008962">
    <property type="entry name" value="PapD-like_sf"/>
</dbReference>
<keyword evidence="9" id="KW-1185">Reference proteome</keyword>
<proteinExistence type="predicted"/>
<dbReference type="InterPro" id="IPR000535">
    <property type="entry name" value="MSP_dom"/>
</dbReference>
<keyword evidence="2 7" id="KW-0812">Transmembrane</keyword>
<evidence type="ECO:0000256" key="4">
    <source>
        <dbReference type="ARBA" id="ARBA00023136"/>
    </source>
</evidence>
<dbReference type="AlphaFoldDB" id="A0A2A6CZ46"/>
<evidence type="ECO:0000256" key="6">
    <source>
        <dbReference type="SAM" id="MobiDB-lite"/>
    </source>
</evidence>
<evidence type="ECO:0000256" key="1">
    <source>
        <dbReference type="ARBA" id="ARBA00004141"/>
    </source>
</evidence>
<feature type="compositionally biased region" description="Pro residues" evidence="6">
    <location>
        <begin position="304"/>
        <end position="325"/>
    </location>
</feature>
<keyword evidence="3 7" id="KW-1133">Transmembrane helix</keyword>
<dbReference type="Gene3D" id="2.60.40.10">
    <property type="entry name" value="Immunoglobulins"/>
    <property type="match status" value="1"/>
</dbReference>
<evidence type="ECO:0000313" key="8">
    <source>
        <dbReference type="EnsemblMetazoa" id="PPA17114.1"/>
    </source>
</evidence>
<reference evidence="8" key="2">
    <citation type="submission" date="2022-06" db="UniProtKB">
        <authorList>
            <consortium name="EnsemblMetazoa"/>
        </authorList>
    </citation>
    <scope>IDENTIFICATION</scope>
    <source>
        <strain evidence="8">PS312</strain>
    </source>
</reference>
<evidence type="ECO:0000256" key="7">
    <source>
        <dbReference type="SAM" id="Phobius"/>
    </source>
</evidence>
<accession>A0A2A6CZ46</accession>
<comment type="subcellular location">
    <subcellularLocation>
        <location evidence="1">Membrane</location>
        <topology evidence="1">Multi-pass membrane protein</topology>
    </subcellularLocation>
</comment>
<dbReference type="SUPFAM" id="SSF49354">
    <property type="entry name" value="PapD-like"/>
    <property type="match status" value="1"/>
</dbReference>
<dbReference type="EnsemblMetazoa" id="PPA17114.1">
    <property type="protein sequence ID" value="PPA17114.1"/>
    <property type="gene ID" value="WBGene00106668"/>
</dbReference>
<feature type="transmembrane region" description="Helical" evidence="7">
    <location>
        <begin position="79"/>
        <end position="99"/>
    </location>
</feature>
<feature type="transmembrane region" description="Helical" evidence="7">
    <location>
        <begin position="47"/>
        <end position="67"/>
    </location>
</feature>
<dbReference type="GO" id="GO:0016020">
    <property type="term" value="C:membrane"/>
    <property type="evidence" value="ECO:0007669"/>
    <property type="project" value="UniProtKB-SubCell"/>
</dbReference>
<dbReference type="Pfam" id="PF09799">
    <property type="entry name" value="Transmemb_17"/>
    <property type="match status" value="1"/>
</dbReference>
<dbReference type="Proteomes" id="UP000005239">
    <property type="component" value="Unassembled WGS sequence"/>
</dbReference>
<keyword evidence="5" id="KW-0963">Cytoplasm</keyword>
<dbReference type="PROSITE" id="PS50202">
    <property type="entry name" value="MSP"/>
    <property type="match status" value="1"/>
</dbReference>
<organism evidence="8 9">
    <name type="scientific">Pristionchus pacificus</name>
    <name type="common">Parasitic nematode worm</name>
    <dbReference type="NCBI Taxonomy" id="54126"/>
    <lineage>
        <taxon>Eukaryota</taxon>
        <taxon>Metazoa</taxon>
        <taxon>Ecdysozoa</taxon>
        <taxon>Nematoda</taxon>
        <taxon>Chromadorea</taxon>
        <taxon>Rhabditida</taxon>
        <taxon>Rhabditina</taxon>
        <taxon>Diplogasteromorpha</taxon>
        <taxon>Diplogasteroidea</taxon>
        <taxon>Neodiplogasteridae</taxon>
        <taxon>Pristionchus</taxon>
    </lineage>
</organism>
<dbReference type="Pfam" id="PF00635">
    <property type="entry name" value="Motile_Sperm"/>
    <property type="match status" value="1"/>
</dbReference>
<name>A0A2A6CZ46_PRIPA</name>
<gene>
    <name evidence="8" type="primary">WBGene00106668</name>
</gene>
<reference evidence="9" key="1">
    <citation type="journal article" date="2008" name="Nat. Genet.">
        <title>The Pristionchus pacificus genome provides a unique perspective on nematode lifestyle and parasitism.</title>
        <authorList>
            <person name="Dieterich C."/>
            <person name="Clifton S.W."/>
            <person name="Schuster L.N."/>
            <person name="Chinwalla A."/>
            <person name="Delehaunty K."/>
            <person name="Dinkelacker I."/>
            <person name="Fulton L."/>
            <person name="Fulton R."/>
            <person name="Godfrey J."/>
            <person name="Minx P."/>
            <person name="Mitreva M."/>
            <person name="Roeseler W."/>
            <person name="Tian H."/>
            <person name="Witte H."/>
            <person name="Yang S.P."/>
            <person name="Wilson R.K."/>
            <person name="Sommer R.J."/>
        </authorList>
    </citation>
    <scope>NUCLEOTIDE SEQUENCE [LARGE SCALE GENOMIC DNA]</scope>
    <source>
        <strain evidence="9">PS312</strain>
    </source>
</reference>
<evidence type="ECO:0000256" key="3">
    <source>
        <dbReference type="ARBA" id="ARBA00022989"/>
    </source>
</evidence>
<accession>A0A8R1UB09</accession>
<keyword evidence="4 7" id="KW-0472">Membrane</keyword>
<dbReference type="PANTHER" id="PTHR13531">
    <property type="entry name" value="GEO07735P1-RELATED-RELATED"/>
    <property type="match status" value="1"/>
</dbReference>
<evidence type="ECO:0000313" key="9">
    <source>
        <dbReference type="Proteomes" id="UP000005239"/>
    </source>
</evidence>